<protein>
    <submittedName>
        <fullName evidence="3">Helix-turn-helix domain-containing protein</fullName>
    </submittedName>
</protein>
<feature type="domain" description="HTH cro/C1-type" evidence="2">
    <location>
        <begin position="28"/>
        <end position="76"/>
    </location>
</feature>
<organism evidence="3 4">
    <name type="scientific">Streptantibioticus silvisoli</name>
    <dbReference type="NCBI Taxonomy" id="2705255"/>
    <lineage>
        <taxon>Bacteria</taxon>
        <taxon>Bacillati</taxon>
        <taxon>Actinomycetota</taxon>
        <taxon>Actinomycetes</taxon>
        <taxon>Kitasatosporales</taxon>
        <taxon>Streptomycetaceae</taxon>
        <taxon>Streptantibioticus</taxon>
    </lineage>
</organism>
<comment type="caution">
    <text evidence="3">The sequence shown here is derived from an EMBL/GenBank/DDBJ whole genome shotgun (WGS) entry which is preliminary data.</text>
</comment>
<reference evidence="3 4" key="1">
    <citation type="submission" date="2023-05" db="EMBL/GenBank/DDBJ databases">
        <title>Streptantibioticus silvisoli sp. nov., acidotolerant actinomycetes 1 from pine litter.</title>
        <authorList>
            <person name="Swiecimska M."/>
            <person name="Golinska P."/>
            <person name="Sangal V."/>
            <person name="Wachnowicz B."/>
            <person name="Goodfellow M."/>
        </authorList>
    </citation>
    <scope>NUCLEOTIDE SEQUENCE [LARGE SCALE GENOMIC DNA]</scope>
    <source>
        <strain evidence="3 4">SL54</strain>
    </source>
</reference>
<dbReference type="RefSeq" id="WP_271322847.1">
    <property type="nucleotide sequence ID" value="NZ_JAAGKO020000013.1"/>
</dbReference>
<evidence type="ECO:0000313" key="4">
    <source>
        <dbReference type="Proteomes" id="UP001156398"/>
    </source>
</evidence>
<dbReference type="Proteomes" id="UP001156398">
    <property type="component" value="Unassembled WGS sequence"/>
</dbReference>
<dbReference type="InterPro" id="IPR027417">
    <property type="entry name" value="P-loop_NTPase"/>
</dbReference>
<dbReference type="Gene3D" id="1.10.260.40">
    <property type="entry name" value="lambda repressor-like DNA-binding domains"/>
    <property type="match status" value="1"/>
</dbReference>
<dbReference type="SMART" id="SM00530">
    <property type="entry name" value="HTH_XRE"/>
    <property type="match status" value="1"/>
</dbReference>
<name>A0ABT6VXY2_9ACTN</name>
<dbReference type="PANTHER" id="PTHR47691:SF3">
    <property type="entry name" value="HTH-TYPE TRANSCRIPTIONAL REGULATOR RV0890C-RELATED"/>
    <property type="match status" value="1"/>
</dbReference>
<accession>A0ABT6VXY2</accession>
<dbReference type="CDD" id="cd00093">
    <property type="entry name" value="HTH_XRE"/>
    <property type="match status" value="1"/>
</dbReference>
<dbReference type="SUPFAM" id="SSF47413">
    <property type="entry name" value="lambda repressor-like DNA-binding domains"/>
    <property type="match status" value="1"/>
</dbReference>
<gene>
    <name evidence="3" type="ORF">POF43_011605</name>
</gene>
<dbReference type="InterPro" id="IPR010982">
    <property type="entry name" value="Lambda_DNA-bd_dom_sf"/>
</dbReference>
<dbReference type="PROSITE" id="PS50943">
    <property type="entry name" value="HTH_CROC1"/>
    <property type="match status" value="1"/>
</dbReference>
<dbReference type="Gene3D" id="3.40.50.300">
    <property type="entry name" value="P-loop containing nucleotide triphosphate hydrolases"/>
    <property type="match status" value="1"/>
</dbReference>
<keyword evidence="4" id="KW-1185">Reference proteome</keyword>
<evidence type="ECO:0000259" key="2">
    <source>
        <dbReference type="PROSITE" id="PS50943"/>
    </source>
</evidence>
<dbReference type="EMBL" id="JAAGKO020000013">
    <property type="protein sequence ID" value="MDI5963346.1"/>
    <property type="molecule type" value="Genomic_DNA"/>
</dbReference>
<evidence type="ECO:0000313" key="3">
    <source>
        <dbReference type="EMBL" id="MDI5963346.1"/>
    </source>
</evidence>
<proteinExistence type="predicted"/>
<feature type="region of interest" description="Disordered" evidence="1">
    <location>
        <begin position="1"/>
        <end position="20"/>
    </location>
</feature>
<dbReference type="PANTHER" id="PTHR47691">
    <property type="entry name" value="REGULATOR-RELATED"/>
    <property type="match status" value="1"/>
</dbReference>
<dbReference type="PRINTS" id="PR00364">
    <property type="entry name" value="DISEASERSIST"/>
</dbReference>
<evidence type="ECO:0000256" key="1">
    <source>
        <dbReference type="SAM" id="MobiDB-lite"/>
    </source>
</evidence>
<dbReference type="SUPFAM" id="SSF52540">
    <property type="entry name" value="P-loop containing nucleoside triphosphate hydrolases"/>
    <property type="match status" value="1"/>
</dbReference>
<sequence>MTSPHPESTVGGHAGTAARDTSRFGALVRGHRQRIGLTQRELADLSTISMRAIRNLEQGRATRPRPETVRLIADALRLGDRARTALESAAQQRDFDRIAPADLGTEAPAPPTALHPAVGREPETRVLADELSSGAERLVNVVGLGGVGKTRLALEVAGRLHADGTPVLWYAFPGTTPDYLPSCEAELATVLHDGVTGLYGGPAGRTAPLAELVAERPVLLVLDGAPDRPLADRLTQLLRECPGLRLLVTGERPWDVPGERTFLLGPLEVPAADGDAESASAAQHLGEVAAVRVFLSHVRRVRPQFVATPADLAQVAEICRRLDGHPMALGSAASWLMVYDLGTLRECAGDDPVALLDHLAGGDGGRSFRQALHRRLHRMPRGHQALMADVCAAPDGEFGLADVVRLTGRPAAECGRMVRDLLLAGAIRPFHRGGRSLFQVLHLVRAVRTAESITAAAAAG</sequence>
<dbReference type="InterPro" id="IPR001387">
    <property type="entry name" value="Cro/C1-type_HTH"/>
</dbReference>
<dbReference type="Pfam" id="PF13560">
    <property type="entry name" value="HTH_31"/>
    <property type="match status" value="1"/>
</dbReference>